<gene>
    <name evidence="7" type="ORF">BDV39DRAFT_172056</name>
</gene>
<dbReference type="PANTHER" id="PTHR31779:SF5">
    <property type="entry name" value="ZN(II)2CYS6 TRANSCRIPTION FACTOR (EUROFUNG)"/>
    <property type="match status" value="1"/>
</dbReference>
<dbReference type="AlphaFoldDB" id="A0A5N6X8U0"/>
<dbReference type="GO" id="GO:0046872">
    <property type="term" value="F:metal ion binding"/>
    <property type="evidence" value="ECO:0007669"/>
    <property type="project" value="UniProtKB-KW"/>
</dbReference>
<protein>
    <recommendedName>
        <fullName evidence="9">Transcription factor domain-containing protein</fullName>
    </recommendedName>
</protein>
<keyword evidence="6" id="KW-0539">Nucleus</keyword>
<evidence type="ECO:0000256" key="3">
    <source>
        <dbReference type="ARBA" id="ARBA00023015"/>
    </source>
</evidence>
<reference evidence="8" key="1">
    <citation type="submission" date="2019-04" db="EMBL/GenBank/DDBJ databases">
        <title>Friends and foes A comparative genomics studyof 23 Aspergillus species from section Flavi.</title>
        <authorList>
            <consortium name="DOE Joint Genome Institute"/>
            <person name="Kjaerbolling I."/>
            <person name="Vesth T."/>
            <person name="Frisvad J.C."/>
            <person name="Nybo J.L."/>
            <person name="Theobald S."/>
            <person name="Kildgaard S."/>
            <person name="Isbrandt T."/>
            <person name="Kuo A."/>
            <person name="Sato A."/>
            <person name="Lyhne E.K."/>
            <person name="Kogle M.E."/>
            <person name="Wiebenga A."/>
            <person name="Kun R.S."/>
            <person name="Lubbers R.J."/>
            <person name="Makela M.R."/>
            <person name="Barry K."/>
            <person name="Chovatia M."/>
            <person name="Clum A."/>
            <person name="Daum C."/>
            <person name="Haridas S."/>
            <person name="He G."/>
            <person name="LaButti K."/>
            <person name="Lipzen A."/>
            <person name="Mondo S."/>
            <person name="Riley R."/>
            <person name="Salamov A."/>
            <person name="Simmons B.A."/>
            <person name="Magnuson J.K."/>
            <person name="Henrissat B."/>
            <person name="Mortensen U.H."/>
            <person name="Larsen T.O."/>
            <person name="Devries R.P."/>
            <person name="Grigoriev I.V."/>
            <person name="Machida M."/>
            <person name="Baker S.E."/>
            <person name="Andersen M.R."/>
        </authorList>
    </citation>
    <scope>NUCLEOTIDE SEQUENCE [LARGE SCALE GENOMIC DNA]</scope>
    <source>
        <strain evidence="8">CBS 130017</strain>
    </source>
</reference>
<evidence type="ECO:0000256" key="4">
    <source>
        <dbReference type="ARBA" id="ARBA00023125"/>
    </source>
</evidence>
<keyword evidence="4" id="KW-0238">DNA-binding</keyword>
<evidence type="ECO:0008006" key="9">
    <source>
        <dbReference type="Google" id="ProtNLM"/>
    </source>
</evidence>
<name>A0A5N6X8U0_9EURO</name>
<dbReference type="InterPro" id="IPR052478">
    <property type="entry name" value="Metabolite_Synth_Reg"/>
</dbReference>
<dbReference type="PANTHER" id="PTHR31779">
    <property type="entry name" value="2-NITROPROPANE DIOXYGENASE FAMILY, PUTATIVE (AFU_ORTHOLOGUE AFUA_2G17430)-RELATED"/>
    <property type="match status" value="1"/>
</dbReference>
<dbReference type="EMBL" id="ML741780">
    <property type="protein sequence ID" value="KAE8329223.1"/>
    <property type="molecule type" value="Genomic_DNA"/>
</dbReference>
<evidence type="ECO:0000256" key="1">
    <source>
        <dbReference type="ARBA" id="ARBA00022723"/>
    </source>
</evidence>
<dbReference type="GO" id="GO:0009410">
    <property type="term" value="P:response to xenobiotic stimulus"/>
    <property type="evidence" value="ECO:0007669"/>
    <property type="project" value="TreeGrafter"/>
</dbReference>
<sequence length="288" mass="32652">MHMIETTRLHIEPSTSDPLLAGDTSYSPHVRKRIYYIAQLFNTWISYDYGRCRVIPRGASCSLPGEDWTADEIAIWRLTDSLDPDRRLDSTELENLLLQASELTLSHSALELKRCNIALCIYRRLRVSGRVVSSKALSQVLHLTDIGIDNATEMARRHLPWWHIVNVPFQIICVLLAIDTRASLERVGKSVSTLRLVASVYGTSAIQDTFVSACSLIRIHMRRKMEDYELLSRVEEDMMAWEGDSSVLPPSSLPNAFISQPVEMPKDDVGESWDLDFLLSSSLFTPWG</sequence>
<keyword evidence="5" id="KW-0804">Transcription</keyword>
<dbReference type="GO" id="GO:0003700">
    <property type="term" value="F:DNA-binding transcription factor activity"/>
    <property type="evidence" value="ECO:0007669"/>
    <property type="project" value="TreeGrafter"/>
</dbReference>
<dbReference type="GO" id="GO:0003677">
    <property type="term" value="F:DNA binding"/>
    <property type="evidence" value="ECO:0007669"/>
    <property type="project" value="UniProtKB-KW"/>
</dbReference>
<evidence type="ECO:0000256" key="6">
    <source>
        <dbReference type="ARBA" id="ARBA00023242"/>
    </source>
</evidence>
<dbReference type="Proteomes" id="UP000325945">
    <property type="component" value="Unassembled WGS sequence"/>
</dbReference>
<evidence type="ECO:0000256" key="2">
    <source>
        <dbReference type="ARBA" id="ARBA00022833"/>
    </source>
</evidence>
<keyword evidence="8" id="KW-1185">Reference proteome</keyword>
<keyword evidence="3" id="KW-0805">Transcription regulation</keyword>
<keyword evidence="1" id="KW-0479">Metal-binding</keyword>
<evidence type="ECO:0000313" key="8">
    <source>
        <dbReference type="Proteomes" id="UP000325945"/>
    </source>
</evidence>
<evidence type="ECO:0000313" key="7">
    <source>
        <dbReference type="EMBL" id="KAE8329223.1"/>
    </source>
</evidence>
<keyword evidence="2" id="KW-0862">Zinc</keyword>
<organism evidence="7 8">
    <name type="scientific">Aspergillus sergii</name>
    <dbReference type="NCBI Taxonomy" id="1034303"/>
    <lineage>
        <taxon>Eukaryota</taxon>
        <taxon>Fungi</taxon>
        <taxon>Dikarya</taxon>
        <taxon>Ascomycota</taxon>
        <taxon>Pezizomycotina</taxon>
        <taxon>Eurotiomycetes</taxon>
        <taxon>Eurotiomycetidae</taxon>
        <taxon>Eurotiales</taxon>
        <taxon>Aspergillaceae</taxon>
        <taxon>Aspergillus</taxon>
        <taxon>Aspergillus subgen. Circumdati</taxon>
    </lineage>
</organism>
<proteinExistence type="predicted"/>
<accession>A0A5N6X8U0</accession>
<evidence type="ECO:0000256" key="5">
    <source>
        <dbReference type="ARBA" id="ARBA00023163"/>
    </source>
</evidence>